<feature type="compositionally biased region" description="Acidic residues" evidence="1">
    <location>
        <begin position="67"/>
        <end position="82"/>
    </location>
</feature>
<feature type="region of interest" description="Disordered" evidence="1">
    <location>
        <begin position="51"/>
        <end position="89"/>
    </location>
</feature>
<dbReference type="GeneID" id="104753647"/>
<organism evidence="3 4">
    <name type="scientific">Camelina sativa</name>
    <name type="common">False flax</name>
    <name type="synonym">Myagrum sativum</name>
    <dbReference type="NCBI Taxonomy" id="90675"/>
    <lineage>
        <taxon>Eukaryota</taxon>
        <taxon>Viridiplantae</taxon>
        <taxon>Streptophyta</taxon>
        <taxon>Embryophyta</taxon>
        <taxon>Tracheophyta</taxon>
        <taxon>Spermatophyta</taxon>
        <taxon>Magnoliopsida</taxon>
        <taxon>eudicotyledons</taxon>
        <taxon>Gunneridae</taxon>
        <taxon>Pentapetalae</taxon>
        <taxon>rosids</taxon>
        <taxon>malvids</taxon>
        <taxon>Brassicales</taxon>
        <taxon>Brassicaceae</taxon>
        <taxon>Camelineae</taxon>
        <taxon>Camelina</taxon>
    </lineage>
</organism>
<dbReference type="RefSeq" id="XP_010474171.1">
    <property type="nucleotide sequence ID" value="XM_010475869.1"/>
</dbReference>
<protein>
    <submittedName>
        <fullName evidence="4">NAI2-like protein</fullName>
    </submittedName>
</protein>
<feature type="signal peptide" evidence="2">
    <location>
        <begin position="1"/>
        <end position="29"/>
    </location>
</feature>
<evidence type="ECO:0000256" key="2">
    <source>
        <dbReference type="SAM" id="SignalP"/>
    </source>
</evidence>
<dbReference type="Proteomes" id="UP000694864">
    <property type="component" value="Chromosome 16"/>
</dbReference>
<accession>A0ABM0WPG7</accession>
<feature type="compositionally biased region" description="Polar residues" evidence="1">
    <location>
        <begin position="184"/>
        <end position="217"/>
    </location>
</feature>
<name>A0ABM0WPG7_CAMSA</name>
<keyword evidence="3" id="KW-1185">Reference proteome</keyword>
<sequence length="499" mass="56167">MTISAMRNKCVVLGLAMCLVLSSFHEVSCQVLGSSSEDSLDELRLPTNINDFFDEERSPSISTSESSESENTNEEESAEEETSSFGLNRLTQSEAVSGLDEAGQSSSRKNSMDRIVRDFKETVGSDGVKIGESEDVNEIGVTKWKLVEDLERRAEENESADDESDKHKIYYGNMGERGKESNKNAKFTSNSQKVKSEATSSRQQQYESSKINGGSSSRIVGSLGLGHSGSWRCINPDKNGVKEDEDDSIIIPMYEIDEIIKEESISQDSSSRTSSLIASLTEIVEKHKNEEFSSRVGIGKKRGKTKEMVRLETMEKLKVSLKKFRSLTVQQLVNRADFENILASAARYEEVSLAKVSHISKLSMYKSMIMDIKTASMRVQHAESRIELQEKDYMDKQKLVDAEFASVKALAKRGDMLYVKIFAIKKLVAKLEAEKLEVDRNFEKTVGNLSRVIEEASQAEEHYHLAVRKWKEEKASIEYSYEAVEKADFIWVQFLNTLT</sequence>
<evidence type="ECO:0000313" key="4">
    <source>
        <dbReference type="RefSeq" id="XP_010474171.1"/>
    </source>
</evidence>
<reference evidence="3" key="1">
    <citation type="journal article" date="2014" name="Nat. Commun.">
        <title>The emerging biofuel crop Camelina sativa retains a highly undifferentiated hexaploid genome structure.</title>
        <authorList>
            <person name="Kagale S."/>
            <person name="Koh C."/>
            <person name="Nixon J."/>
            <person name="Bollina V."/>
            <person name="Clarke W.E."/>
            <person name="Tuteja R."/>
            <person name="Spillane C."/>
            <person name="Robinson S.J."/>
            <person name="Links M.G."/>
            <person name="Clarke C."/>
            <person name="Higgins E.E."/>
            <person name="Huebert T."/>
            <person name="Sharpe A.G."/>
            <person name="Parkin I.A."/>
        </authorList>
    </citation>
    <scope>NUCLEOTIDE SEQUENCE [LARGE SCALE GENOMIC DNA]</scope>
    <source>
        <strain evidence="3">cv. DH55</strain>
    </source>
</reference>
<keyword evidence="2" id="KW-0732">Signal</keyword>
<feature type="region of interest" description="Disordered" evidence="1">
    <location>
        <begin position="154"/>
        <end position="217"/>
    </location>
</feature>
<feature type="chain" id="PRO_5046058991" evidence="2">
    <location>
        <begin position="30"/>
        <end position="499"/>
    </location>
</feature>
<gene>
    <name evidence="4" type="primary">LOC104753647</name>
</gene>
<reference evidence="4" key="2">
    <citation type="submission" date="2025-08" db="UniProtKB">
        <authorList>
            <consortium name="RefSeq"/>
        </authorList>
    </citation>
    <scope>IDENTIFICATION</scope>
    <source>
        <tissue evidence="4">Leaf</tissue>
    </source>
</reference>
<evidence type="ECO:0000313" key="3">
    <source>
        <dbReference type="Proteomes" id="UP000694864"/>
    </source>
</evidence>
<evidence type="ECO:0000256" key="1">
    <source>
        <dbReference type="SAM" id="MobiDB-lite"/>
    </source>
</evidence>
<proteinExistence type="predicted"/>